<reference evidence="1 2" key="1">
    <citation type="submission" date="2016-10" db="EMBL/GenBank/DDBJ databases">
        <authorList>
            <person name="de Groot N.N."/>
        </authorList>
    </citation>
    <scope>NUCLEOTIDE SEQUENCE [LARGE SCALE GENOMIC DNA]</scope>
    <source>
        <strain evidence="1 2">MAR_2009_71</strain>
    </source>
</reference>
<dbReference type="InterPro" id="IPR038695">
    <property type="entry name" value="Saro_0823-like_sf"/>
</dbReference>
<evidence type="ECO:0000313" key="1">
    <source>
        <dbReference type="EMBL" id="SEC00592.1"/>
    </source>
</evidence>
<dbReference type="AlphaFoldDB" id="A0A1H4P138"/>
<name>A0A1H4P138_9FLAO</name>
<dbReference type="RefSeq" id="WP_074672524.1">
    <property type="nucleotide sequence ID" value="NZ_FNTB01000001.1"/>
</dbReference>
<protein>
    <recommendedName>
        <fullName evidence="3">DUF192 domain-containing protein</fullName>
    </recommendedName>
</protein>
<evidence type="ECO:0000313" key="2">
    <source>
        <dbReference type="Proteomes" id="UP000183038"/>
    </source>
</evidence>
<sequence>MFSKINKGLIVVATIATLAFSCKKESKKTIATETIDFSQEGDLTIFLNSSDTVKTKFNIEFAETDYETQTGLMYRKGMAINEGMLFIFPDERMHSFYMKNTEFPLDIIYIKENLKIASFQENAQPLNEDGLSSQVPIKYVLEINAGLSQELGLSIGDSISFSRK</sequence>
<accession>A0A1H4P138</accession>
<dbReference type="PANTHER" id="PTHR37953:SF1">
    <property type="entry name" value="UPF0127 PROTEIN MJ1496"/>
    <property type="match status" value="1"/>
</dbReference>
<dbReference type="EMBL" id="FNTB01000001">
    <property type="protein sequence ID" value="SEC00592.1"/>
    <property type="molecule type" value="Genomic_DNA"/>
</dbReference>
<dbReference type="PANTHER" id="PTHR37953">
    <property type="entry name" value="UPF0127 PROTEIN MJ1496"/>
    <property type="match status" value="1"/>
</dbReference>
<dbReference type="InterPro" id="IPR003795">
    <property type="entry name" value="DUF192"/>
</dbReference>
<proteinExistence type="predicted"/>
<dbReference type="PROSITE" id="PS51257">
    <property type="entry name" value="PROKAR_LIPOPROTEIN"/>
    <property type="match status" value="1"/>
</dbReference>
<organism evidence="1 2">
    <name type="scientific">Maribacter dokdonensis</name>
    <dbReference type="NCBI Taxonomy" id="320912"/>
    <lineage>
        <taxon>Bacteria</taxon>
        <taxon>Pseudomonadati</taxon>
        <taxon>Bacteroidota</taxon>
        <taxon>Flavobacteriia</taxon>
        <taxon>Flavobacteriales</taxon>
        <taxon>Flavobacteriaceae</taxon>
        <taxon>Maribacter</taxon>
    </lineage>
</organism>
<evidence type="ECO:0008006" key="3">
    <source>
        <dbReference type="Google" id="ProtNLM"/>
    </source>
</evidence>
<dbReference type="Proteomes" id="UP000183038">
    <property type="component" value="Unassembled WGS sequence"/>
</dbReference>
<dbReference type="Gene3D" id="2.60.120.1140">
    <property type="entry name" value="Protein of unknown function DUF192"/>
    <property type="match status" value="1"/>
</dbReference>
<dbReference type="Pfam" id="PF02643">
    <property type="entry name" value="DUF192"/>
    <property type="match status" value="1"/>
</dbReference>
<gene>
    <name evidence="1" type="ORF">SAMN05192540_2109</name>
</gene>
<dbReference type="OrthoDB" id="5526466at2"/>